<evidence type="ECO:0000313" key="10">
    <source>
        <dbReference type="EMBL" id="CCQ90347.1"/>
    </source>
</evidence>
<evidence type="ECO:0000256" key="2">
    <source>
        <dbReference type="ARBA" id="ARBA00009261"/>
    </source>
</evidence>
<keyword evidence="7 9" id="KW-1133">Transmembrane helix</keyword>
<dbReference type="RefSeq" id="WP_005007719.1">
    <property type="nucleotide sequence ID" value="NZ_HG422173.1"/>
</dbReference>
<keyword evidence="3 9" id="KW-0813">Transport</keyword>
<dbReference type="Pfam" id="PF01235">
    <property type="entry name" value="Na_Ala_symp"/>
    <property type="match status" value="1"/>
</dbReference>
<evidence type="ECO:0000256" key="3">
    <source>
        <dbReference type="ARBA" id="ARBA00022448"/>
    </source>
</evidence>
<keyword evidence="6 9" id="KW-0769">Symport</keyword>
<dbReference type="HOGENOM" id="CLU_024867_1_2_0"/>
<comment type="subcellular location">
    <subcellularLocation>
        <location evidence="1 9">Cell membrane</location>
        <topology evidence="1 9">Multi-pass membrane protein</topology>
    </subcellularLocation>
</comment>
<evidence type="ECO:0000256" key="7">
    <source>
        <dbReference type="ARBA" id="ARBA00022989"/>
    </source>
</evidence>
<accession>M1YXY0</accession>
<dbReference type="EMBL" id="CAQJ01000031">
    <property type="protein sequence ID" value="CCQ90347.1"/>
    <property type="molecule type" value="Genomic_DNA"/>
</dbReference>
<keyword evidence="11" id="KW-1185">Reference proteome</keyword>
<gene>
    <name evidence="10" type="ORF">NITGR_280063</name>
</gene>
<proteinExistence type="inferred from homology"/>
<dbReference type="InParanoid" id="M1YXY0"/>
<sequence length="452" mass="47866">MTAINEFFAGLSGFLWGPWLLILLVGTGIWLTICLRGIQFRMLGYALRLTFSCERKGEGDISHFGALMIALSATIGVGNIAGVATAVALGGPGAVVWMWITALFGMATKYSEGFLAVRFRTTNARGEISGGPMYYLEGGLGWRWLGVVFAFAGAIAAFGIGNMVQANTTAEAIVGVAGVSRTLVGGVLMVLTGLVIFGGVKWIAEVVSFFVPVMVVLYFGGSVLILIGNWEQVPSGLAMLFEDALSGTAASGGFAGATLAQAIRFGVARGLFSNESGLGSGPIAAAAARTNQPAKQALVSMTGTFLDTIVVCSLTGLVLATTRVWTSGETGVALTMQAFSAGLPGQWGQWIVTLGVVTFAFSTILGWSYYGEKCFEYLAGVKWVWYYRAVWCAVVFVGAVVKLDLVWNFADAMNALMAVPNLIALLALSNLVRRETRQFEEGLKNGSICRYD</sequence>
<dbReference type="AlphaFoldDB" id="M1YXY0"/>
<dbReference type="STRING" id="1266370.NITGR_280063"/>
<feature type="transmembrane region" description="Helical" evidence="9">
    <location>
        <begin position="383"/>
        <end position="401"/>
    </location>
</feature>
<comment type="similarity">
    <text evidence="2 9">Belongs to the alanine or glycine:cation symporter (AGCS) (TC 2.A.25) family.</text>
</comment>
<feature type="transmembrane region" description="Helical" evidence="9">
    <location>
        <begin position="64"/>
        <end position="90"/>
    </location>
</feature>
<dbReference type="PRINTS" id="PR00175">
    <property type="entry name" value="NAALASMPORT"/>
</dbReference>
<dbReference type="Proteomes" id="UP000011704">
    <property type="component" value="Unassembled WGS sequence"/>
</dbReference>
<feature type="transmembrane region" description="Helical" evidence="9">
    <location>
        <begin position="16"/>
        <end position="38"/>
    </location>
</feature>
<evidence type="ECO:0000256" key="1">
    <source>
        <dbReference type="ARBA" id="ARBA00004651"/>
    </source>
</evidence>
<organism evidence="10 11">
    <name type="scientific">Nitrospina gracilis (strain 3/211)</name>
    <dbReference type="NCBI Taxonomy" id="1266370"/>
    <lineage>
        <taxon>Bacteria</taxon>
        <taxon>Pseudomonadati</taxon>
        <taxon>Nitrospinota/Tectimicrobiota group</taxon>
        <taxon>Nitrospinota</taxon>
        <taxon>Nitrospinia</taxon>
        <taxon>Nitrospinales</taxon>
        <taxon>Nitrospinaceae</taxon>
        <taxon>Nitrospina</taxon>
    </lineage>
</organism>
<evidence type="ECO:0000313" key="11">
    <source>
        <dbReference type="Proteomes" id="UP000011704"/>
    </source>
</evidence>
<dbReference type="GO" id="GO:0005283">
    <property type="term" value="F:amino acid:sodium symporter activity"/>
    <property type="evidence" value="ECO:0007669"/>
    <property type="project" value="InterPro"/>
</dbReference>
<evidence type="ECO:0000256" key="4">
    <source>
        <dbReference type="ARBA" id="ARBA00022475"/>
    </source>
</evidence>
<dbReference type="FunCoup" id="M1YXY0">
    <property type="interactions" value="131"/>
</dbReference>
<dbReference type="OrthoDB" id="9806926at2"/>
<keyword evidence="8 9" id="KW-0472">Membrane</keyword>
<dbReference type="InterPro" id="IPR001463">
    <property type="entry name" value="Na/Ala_symport"/>
</dbReference>
<name>M1YXY0_NITG3</name>
<evidence type="ECO:0000256" key="8">
    <source>
        <dbReference type="ARBA" id="ARBA00023136"/>
    </source>
</evidence>
<protein>
    <submittedName>
        <fullName evidence="10">Uncharacterized transporter HI_0883</fullName>
    </submittedName>
</protein>
<dbReference type="FunFam" id="1.20.1740.10:FF:000004">
    <property type="entry name" value="Sodium:alanine symporter family protein"/>
    <property type="match status" value="1"/>
</dbReference>
<feature type="transmembrane region" description="Helical" evidence="9">
    <location>
        <begin position="172"/>
        <end position="197"/>
    </location>
</feature>
<dbReference type="GO" id="GO:0005886">
    <property type="term" value="C:plasma membrane"/>
    <property type="evidence" value="ECO:0007669"/>
    <property type="project" value="UniProtKB-SubCell"/>
</dbReference>
<dbReference type="PANTHER" id="PTHR30330:SF3">
    <property type="entry name" value="TRANSCRIPTIONAL REGULATOR, LRP FAMILY"/>
    <property type="match status" value="1"/>
</dbReference>
<comment type="caution">
    <text evidence="10">The sequence shown here is derived from an EMBL/GenBank/DDBJ whole genome shotgun (WGS) entry which is preliminary data.</text>
</comment>
<feature type="transmembrane region" description="Helical" evidence="9">
    <location>
        <begin position="350"/>
        <end position="371"/>
    </location>
</feature>
<dbReference type="NCBIfam" id="TIGR00835">
    <property type="entry name" value="agcS"/>
    <property type="match status" value="1"/>
</dbReference>
<keyword evidence="5 9" id="KW-0812">Transmembrane</keyword>
<evidence type="ECO:0000256" key="6">
    <source>
        <dbReference type="ARBA" id="ARBA00022847"/>
    </source>
</evidence>
<dbReference type="Gene3D" id="1.20.1740.10">
    <property type="entry name" value="Amino acid/polyamine transporter I"/>
    <property type="match status" value="1"/>
</dbReference>
<feature type="transmembrane region" description="Helical" evidence="9">
    <location>
        <begin position="140"/>
        <end position="160"/>
    </location>
</feature>
<feature type="transmembrane region" description="Helical" evidence="9">
    <location>
        <begin position="96"/>
        <end position="119"/>
    </location>
</feature>
<evidence type="ECO:0000256" key="5">
    <source>
        <dbReference type="ARBA" id="ARBA00022692"/>
    </source>
</evidence>
<dbReference type="PANTHER" id="PTHR30330">
    <property type="entry name" value="AGSS FAMILY TRANSPORTER, SODIUM-ALANINE"/>
    <property type="match status" value="1"/>
</dbReference>
<reference evidence="10 11" key="1">
    <citation type="journal article" date="2013" name="Front. Microbiol.">
        <title>The genome of Nitrospina gracilis illuminates the metabolism and evolution of the major marine nitrite oxidizer.</title>
        <authorList>
            <person name="Luecker S."/>
            <person name="Nowka B."/>
            <person name="Rattei T."/>
            <person name="Spieck E."/>
            <person name="and Daims H."/>
        </authorList>
    </citation>
    <scope>NUCLEOTIDE SEQUENCE [LARGE SCALE GENOMIC DNA]</scope>
    <source>
        <strain evidence="10 11">3/211</strain>
    </source>
</reference>
<keyword evidence="4 9" id="KW-1003">Cell membrane</keyword>
<feature type="transmembrane region" description="Helical" evidence="9">
    <location>
        <begin position="209"/>
        <end position="230"/>
    </location>
</feature>
<feature type="transmembrane region" description="Helical" evidence="9">
    <location>
        <begin position="413"/>
        <end position="432"/>
    </location>
</feature>
<evidence type="ECO:0000256" key="9">
    <source>
        <dbReference type="RuleBase" id="RU363064"/>
    </source>
</evidence>